<dbReference type="InterPro" id="IPR001579">
    <property type="entry name" value="Glyco_hydro_18_chit_AS"/>
</dbReference>
<keyword evidence="5" id="KW-0732">Signal</keyword>
<keyword evidence="1 3" id="KW-0378">Hydrolase</keyword>
<dbReference type="Pfam" id="PF00704">
    <property type="entry name" value="Glyco_hydro_18"/>
    <property type="match status" value="2"/>
</dbReference>
<comment type="similarity">
    <text evidence="4">Belongs to the glycosyl hydrolase 18 family.</text>
</comment>
<dbReference type="GO" id="GO:0004553">
    <property type="term" value="F:hydrolase activity, hydrolyzing O-glycosyl compounds"/>
    <property type="evidence" value="ECO:0007669"/>
    <property type="project" value="InterPro"/>
</dbReference>
<evidence type="ECO:0000313" key="8">
    <source>
        <dbReference type="Proteomes" id="UP001141552"/>
    </source>
</evidence>
<dbReference type="GO" id="GO:0005975">
    <property type="term" value="P:carbohydrate metabolic process"/>
    <property type="evidence" value="ECO:0007669"/>
    <property type="project" value="InterPro"/>
</dbReference>
<feature type="domain" description="GH18" evidence="6">
    <location>
        <begin position="31"/>
        <end position="286"/>
    </location>
</feature>
<dbReference type="OrthoDB" id="3012298at2759"/>
<dbReference type="Proteomes" id="UP001141552">
    <property type="component" value="Unassembled WGS sequence"/>
</dbReference>
<feature type="domain" description="GH18" evidence="6">
    <location>
        <begin position="282"/>
        <end position="555"/>
    </location>
</feature>
<feature type="chain" id="PRO_5040148825" description="GH18 domain-containing protein" evidence="5">
    <location>
        <begin position="28"/>
        <end position="555"/>
    </location>
</feature>
<comment type="caution">
    <text evidence="7">The sequence shown here is derived from an EMBL/GenBank/DDBJ whole genome shotgun (WGS) entry which is preliminary data.</text>
</comment>
<dbReference type="Gene3D" id="3.20.20.80">
    <property type="entry name" value="Glycosidases"/>
    <property type="match status" value="2"/>
</dbReference>
<dbReference type="PANTHER" id="PTHR46476:SF8">
    <property type="entry name" value="CHITINASE 2-LIKE"/>
    <property type="match status" value="1"/>
</dbReference>
<dbReference type="PROSITE" id="PS51910">
    <property type="entry name" value="GH18_2"/>
    <property type="match status" value="2"/>
</dbReference>
<dbReference type="EMBL" id="JAKUCV010004801">
    <property type="protein sequence ID" value="KAJ4833987.1"/>
    <property type="molecule type" value="Genomic_DNA"/>
</dbReference>
<evidence type="ECO:0000259" key="6">
    <source>
        <dbReference type="PROSITE" id="PS51910"/>
    </source>
</evidence>
<accession>A0A9Q0JAD1</accession>
<dbReference type="AlphaFoldDB" id="A0A9Q0JAD1"/>
<dbReference type="SUPFAM" id="SSF51445">
    <property type="entry name" value="(Trans)glycosidases"/>
    <property type="match status" value="2"/>
</dbReference>
<dbReference type="InterPro" id="IPR001223">
    <property type="entry name" value="Glyco_hydro18_cat"/>
</dbReference>
<evidence type="ECO:0000256" key="1">
    <source>
        <dbReference type="ARBA" id="ARBA00022801"/>
    </source>
</evidence>
<evidence type="ECO:0000256" key="4">
    <source>
        <dbReference type="RuleBase" id="RU004453"/>
    </source>
</evidence>
<dbReference type="PROSITE" id="PS01095">
    <property type="entry name" value="GH18_1"/>
    <property type="match status" value="2"/>
</dbReference>
<dbReference type="PRINTS" id="PR00551">
    <property type="entry name" value="2SGLOBULIN"/>
</dbReference>
<dbReference type="PANTHER" id="PTHR46476">
    <property type="entry name" value="CHITINASE 2-LIKE"/>
    <property type="match status" value="1"/>
</dbReference>
<protein>
    <recommendedName>
        <fullName evidence="6">GH18 domain-containing protein</fullName>
    </recommendedName>
</protein>
<dbReference type="InterPro" id="IPR000677">
    <property type="entry name" value="Chitinase-like"/>
</dbReference>
<keyword evidence="8" id="KW-1185">Reference proteome</keyword>
<proteinExistence type="inferred from homology"/>
<name>A0A9Q0JAD1_9ROSI</name>
<keyword evidence="2 3" id="KW-0326">Glycosidase</keyword>
<evidence type="ECO:0000256" key="3">
    <source>
        <dbReference type="RuleBase" id="RU000489"/>
    </source>
</evidence>
<gene>
    <name evidence="7" type="ORF">Tsubulata_016518</name>
</gene>
<evidence type="ECO:0000256" key="5">
    <source>
        <dbReference type="SAM" id="SignalP"/>
    </source>
</evidence>
<reference evidence="7" key="1">
    <citation type="submission" date="2022-02" db="EMBL/GenBank/DDBJ databases">
        <authorList>
            <person name="Henning P.M."/>
            <person name="McCubbin A.G."/>
            <person name="Shore J.S."/>
        </authorList>
    </citation>
    <scope>NUCLEOTIDE SEQUENCE</scope>
    <source>
        <strain evidence="7">F60SS</strain>
        <tissue evidence="7">Leaves</tissue>
    </source>
</reference>
<organism evidence="7 8">
    <name type="scientific">Turnera subulata</name>
    <dbReference type="NCBI Taxonomy" id="218843"/>
    <lineage>
        <taxon>Eukaryota</taxon>
        <taxon>Viridiplantae</taxon>
        <taxon>Streptophyta</taxon>
        <taxon>Embryophyta</taxon>
        <taxon>Tracheophyta</taxon>
        <taxon>Spermatophyta</taxon>
        <taxon>Magnoliopsida</taxon>
        <taxon>eudicotyledons</taxon>
        <taxon>Gunneridae</taxon>
        <taxon>Pentapetalae</taxon>
        <taxon>rosids</taxon>
        <taxon>fabids</taxon>
        <taxon>Malpighiales</taxon>
        <taxon>Passifloraceae</taxon>
        <taxon>Turnera</taxon>
    </lineage>
</organism>
<feature type="signal peptide" evidence="5">
    <location>
        <begin position="1"/>
        <end position="27"/>
    </location>
</feature>
<reference evidence="7" key="2">
    <citation type="journal article" date="2023" name="Plants (Basel)">
        <title>Annotation of the Turnera subulata (Passifloraceae) Draft Genome Reveals the S-Locus Evolved after the Divergence of Turneroideae from Passifloroideae in a Stepwise Manner.</title>
        <authorList>
            <person name="Henning P.M."/>
            <person name="Roalson E.H."/>
            <person name="Mir W."/>
            <person name="McCubbin A.G."/>
            <person name="Shore J.S."/>
        </authorList>
    </citation>
    <scope>NUCLEOTIDE SEQUENCE</scope>
    <source>
        <strain evidence="7">F60SS</strain>
    </source>
</reference>
<sequence length="555" mass="61731">MKHPSLLVVLFIFQALLPNHISIQAAAANSNLFREYIGSEFNHVKFTDVPINPNVNFHFILSFAIDYDTSSSPSPTNGKFNVFWDLDNLGPSQVSSIKRSHSNVKVALSLGGDSVQDGTKAYFKPSSVKSWVSNAVSSLTRIIKQNHLDGIDIDYEHFHATPDIFAECIGQLISTLRKNKVIKFASIAPFEDRGQVQSHYKAFWRSYGHLIDYVNFQFYAYEKTTVTQFIKYFKQQKSNYNGGKVLASITTDGSGGLSPANGFFTACRKLKSQQLLGAANSKLFREYIGAESDSINLSEVPINPDVEFHFIIAFAIDYSSSKNPSPTNGKFNAFWASSHVTPEDISSIKDKYSNVKIAISLGGDTTARNEKAFFAPKSIDSWVQNAISSLTTMIKQYSLDGIDIDYEHFKSDPDTFAECIGRLITSLKKSGTISFASIAPYDDGEVQSHYLALWEKYGHAIDFVNFQFYAYDKMSVPEFVKLFDKQASTYGGGQILASFTSEVRGGGLVPEDGFFEACKELKGKEKLGGIFIWSADDSKRNEFKGEIEAQKLLVA</sequence>
<evidence type="ECO:0000256" key="2">
    <source>
        <dbReference type="ARBA" id="ARBA00023295"/>
    </source>
</evidence>
<dbReference type="CDD" id="cd06544">
    <property type="entry name" value="GH18_narbonin"/>
    <property type="match status" value="2"/>
</dbReference>
<dbReference type="InterPro" id="IPR017853">
    <property type="entry name" value="GH"/>
</dbReference>
<evidence type="ECO:0000313" key="7">
    <source>
        <dbReference type="EMBL" id="KAJ4833987.1"/>
    </source>
</evidence>